<name>U7Q981_9CYAN</name>
<dbReference type="EMBL" id="AUZM01000229">
    <property type="protein sequence ID" value="ERT03757.1"/>
    <property type="molecule type" value="Genomic_DNA"/>
</dbReference>
<accession>U7Q981</accession>
<comment type="caution">
    <text evidence="1">The sequence shown here is derived from an EMBL/GenBank/DDBJ whole genome shotgun (WGS) entry which is preliminary data.</text>
</comment>
<evidence type="ECO:0000313" key="2">
    <source>
        <dbReference type="Proteomes" id="UP000017127"/>
    </source>
</evidence>
<protein>
    <submittedName>
        <fullName evidence="1">Filamentous hemagglutinin family outer membrane protein</fullName>
    </submittedName>
</protein>
<reference evidence="1 2" key="1">
    <citation type="journal article" date="2013" name="Front. Microbiol.">
        <title>Comparative genomic analyses of the cyanobacterium, Lyngbya aestuarii BL J, a powerful hydrogen producer.</title>
        <authorList>
            <person name="Kothari A."/>
            <person name="Vaughn M."/>
            <person name="Garcia-Pichel F."/>
        </authorList>
    </citation>
    <scope>NUCLEOTIDE SEQUENCE [LARGE SCALE GENOMIC DNA]</scope>
    <source>
        <strain evidence="1 2">BL J</strain>
    </source>
</reference>
<dbReference type="AlphaFoldDB" id="U7Q981"/>
<sequence>LTINTSGLTTLNGNLTINNNIDFTQATGGTQLNADVLINSNTGNILFENSPITGTGNNLTLDTSGNISLDNVGQTGNELGELTISNANIVDLFGDIFTINNLDFTGASTVNIAESSVTLQTNSGNGNINFSGVPIEATEPENQLILNAGSGNITFNRVGTNIPLNSLLINTDGQTNLGGNINLSGVDGITFENATNIVLINDVIINTTLGNGSINFNNATINGNYNLELNAGTGNITLGTVGNNIPLNLLSINTSGLTNLGGNITISGTDGITFENATNVVLTNDVQIDTSFGNGIINFGNGTVDGNFNLQLSAGNGNIILSTFGDNESLNLLDIQTTGITTLNGNLTTNESINFTQATGGTELNTDVIINSNNGNIDFNNSPISGTGNNL</sequence>
<organism evidence="1 2">
    <name type="scientific">Lyngbya aestuarii BL J</name>
    <dbReference type="NCBI Taxonomy" id="1348334"/>
    <lineage>
        <taxon>Bacteria</taxon>
        <taxon>Bacillati</taxon>
        <taxon>Cyanobacteriota</taxon>
        <taxon>Cyanophyceae</taxon>
        <taxon>Oscillatoriophycideae</taxon>
        <taxon>Oscillatoriales</taxon>
        <taxon>Microcoleaceae</taxon>
        <taxon>Lyngbya</taxon>
    </lineage>
</organism>
<keyword evidence="2" id="KW-1185">Reference proteome</keyword>
<feature type="non-terminal residue" evidence="1">
    <location>
        <position position="391"/>
    </location>
</feature>
<dbReference type="RefSeq" id="WP_023069876.1">
    <property type="nucleotide sequence ID" value="NZ_AUZM01000229.1"/>
</dbReference>
<gene>
    <name evidence="1" type="ORF">M595_6303</name>
</gene>
<evidence type="ECO:0000313" key="1">
    <source>
        <dbReference type="EMBL" id="ERT03757.1"/>
    </source>
</evidence>
<dbReference type="Proteomes" id="UP000017127">
    <property type="component" value="Unassembled WGS sequence"/>
</dbReference>
<feature type="non-terminal residue" evidence="1">
    <location>
        <position position="1"/>
    </location>
</feature>
<proteinExistence type="predicted"/>